<dbReference type="SUPFAM" id="SSF51445">
    <property type="entry name" value="(Trans)glycosidases"/>
    <property type="match status" value="1"/>
</dbReference>
<dbReference type="Gene3D" id="3.20.20.80">
    <property type="entry name" value="Glycosidases"/>
    <property type="match status" value="1"/>
</dbReference>
<dbReference type="EMBL" id="PKIW01000046">
    <property type="protein sequence ID" value="PLT10748.1"/>
    <property type="molecule type" value="Genomic_DNA"/>
</dbReference>
<proteinExistence type="inferred from homology"/>
<keyword evidence="3" id="KW-0326">Glycosidase</keyword>
<dbReference type="AlphaFoldDB" id="A0A2N5KWY9"/>
<organism evidence="4 5">
    <name type="scientific">Lactobacillus crispatus</name>
    <dbReference type="NCBI Taxonomy" id="47770"/>
    <lineage>
        <taxon>Bacteria</taxon>
        <taxon>Bacillati</taxon>
        <taxon>Bacillota</taxon>
        <taxon>Bacilli</taxon>
        <taxon>Lactobacillales</taxon>
        <taxon>Lactobacillaceae</taxon>
        <taxon>Lactobacillus</taxon>
    </lineage>
</organism>
<dbReference type="CDD" id="cd06415">
    <property type="entry name" value="GH25_Cpl1-like"/>
    <property type="match status" value="1"/>
</dbReference>
<evidence type="ECO:0000256" key="1">
    <source>
        <dbReference type="ARBA" id="ARBA00010646"/>
    </source>
</evidence>
<evidence type="ECO:0000313" key="5">
    <source>
        <dbReference type="Proteomes" id="UP000235119"/>
    </source>
</evidence>
<dbReference type="PROSITE" id="PS51904">
    <property type="entry name" value="GLYCOSYL_HYDROL_F25_2"/>
    <property type="match status" value="1"/>
</dbReference>
<evidence type="ECO:0000313" key="4">
    <source>
        <dbReference type="EMBL" id="PLT10748.1"/>
    </source>
</evidence>
<accession>A0A2N5KWY9</accession>
<dbReference type="PANTHER" id="PTHR34135">
    <property type="entry name" value="LYSOZYME"/>
    <property type="match status" value="1"/>
</dbReference>
<sequence>MSNLTVSKRSLGADAASYQSENVSYAGIKFALIKLTQGTGYINPKAKAQIKSSLAHRLLTGGYFYATHSGSVSLARAEAKYAVEKAKAYGVPAGSYIADDWEQGSGNDVNGSVGSNTDAVIAAMQVIKEAGYKPLVYAGAYVLRNRLNTARIVKSFGTCLWVASYKVMGRQDSADFNYFPSMDGVAIWQFTDNYKGYNVDGNICLIDLKANSGSSKPKSTNKTGESLSLHPVVKWNIGAVAVVSNSKGAYVYTSSKLDKRESDKLKPCGSMWQVFGLENGAVKVGKNQFFDGRAVYVKANPIAYNDGKHAVAKIVLPHTHALDAPKADAGKVYGLELNSKVEIQGRVGRFLKIKELHKGKQVYVTGNRAYIVL</sequence>
<protein>
    <submittedName>
        <fullName evidence="4">Lysin</fullName>
    </submittedName>
</protein>
<comment type="similarity">
    <text evidence="1">Belongs to the glycosyl hydrolase 25 family.</text>
</comment>
<keyword evidence="2" id="KW-0378">Hydrolase</keyword>
<comment type="caution">
    <text evidence="4">The sequence shown here is derived from an EMBL/GenBank/DDBJ whole genome shotgun (WGS) entry which is preliminary data.</text>
</comment>
<dbReference type="GO" id="GO:0016052">
    <property type="term" value="P:carbohydrate catabolic process"/>
    <property type="evidence" value="ECO:0007669"/>
    <property type="project" value="TreeGrafter"/>
</dbReference>
<dbReference type="PANTHER" id="PTHR34135:SF2">
    <property type="entry name" value="LYSOZYME"/>
    <property type="match status" value="1"/>
</dbReference>
<dbReference type="SMART" id="SM00641">
    <property type="entry name" value="Glyco_25"/>
    <property type="match status" value="1"/>
</dbReference>
<dbReference type="GO" id="GO:0016998">
    <property type="term" value="P:cell wall macromolecule catabolic process"/>
    <property type="evidence" value="ECO:0007669"/>
    <property type="project" value="InterPro"/>
</dbReference>
<evidence type="ECO:0000256" key="3">
    <source>
        <dbReference type="ARBA" id="ARBA00023295"/>
    </source>
</evidence>
<name>A0A2N5KWY9_9LACO</name>
<dbReference type="InterPro" id="IPR018077">
    <property type="entry name" value="Glyco_hydro_fam25_subgr"/>
</dbReference>
<dbReference type="InterPro" id="IPR002053">
    <property type="entry name" value="Glyco_hydro_25"/>
</dbReference>
<evidence type="ECO:0000256" key="2">
    <source>
        <dbReference type="ARBA" id="ARBA00022801"/>
    </source>
</evidence>
<dbReference type="RefSeq" id="WP_068813770.1">
    <property type="nucleotide sequence ID" value="NZ_MAKH01000069.1"/>
</dbReference>
<dbReference type="Proteomes" id="UP000235119">
    <property type="component" value="Unassembled WGS sequence"/>
</dbReference>
<gene>
    <name evidence="4" type="ORF">CYJ79_08715</name>
</gene>
<dbReference type="GO" id="GO:0009253">
    <property type="term" value="P:peptidoglycan catabolic process"/>
    <property type="evidence" value="ECO:0007669"/>
    <property type="project" value="InterPro"/>
</dbReference>
<dbReference type="Pfam" id="PF01183">
    <property type="entry name" value="Glyco_hydro_25"/>
    <property type="match status" value="1"/>
</dbReference>
<dbReference type="GO" id="GO:0003796">
    <property type="term" value="F:lysozyme activity"/>
    <property type="evidence" value="ECO:0007669"/>
    <property type="project" value="InterPro"/>
</dbReference>
<dbReference type="InterPro" id="IPR017853">
    <property type="entry name" value="GH"/>
</dbReference>
<reference evidence="4 5" key="1">
    <citation type="submission" date="2017-12" db="EMBL/GenBank/DDBJ databases">
        <title>Phylogenetic diversity of female urinary microbiome.</title>
        <authorList>
            <person name="Thomas-White K."/>
            <person name="Wolfe A.J."/>
        </authorList>
    </citation>
    <scope>NUCLEOTIDE SEQUENCE [LARGE SCALE GENOMIC DNA]</scope>
    <source>
        <strain evidence="4 5">UMB0085</strain>
    </source>
</reference>